<proteinExistence type="predicted"/>
<accession>A0A9B0M5A9</accession>
<name>A0A9B0M5A9_ODORO</name>
<dbReference type="RefSeq" id="XP_004416485.1">
    <property type="nucleotide sequence ID" value="XM_004416428.1"/>
</dbReference>
<organism evidence="1 2">
    <name type="scientific">Odobenus rosmarus divergens</name>
    <name type="common">Pacific walrus</name>
    <dbReference type="NCBI Taxonomy" id="9708"/>
    <lineage>
        <taxon>Eukaryota</taxon>
        <taxon>Metazoa</taxon>
        <taxon>Chordata</taxon>
        <taxon>Craniata</taxon>
        <taxon>Vertebrata</taxon>
        <taxon>Euteleostomi</taxon>
        <taxon>Mammalia</taxon>
        <taxon>Eutheria</taxon>
        <taxon>Laurasiatheria</taxon>
        <taxon>Carnivora</taxon>
        <taxon>Caniformia</taxon>
        <taxon>Pinnipedia</taxon>
        <taxon>Odobenidae</taxon>
        <taxon>Odobenus</taxon>
    </lineage>
</organism>
<sequence length="148" mass="16737">MDSELREIEKEVTAFSERPLSSLRPLSGCSYPFSGLSSGSCRPVFRGRLGAPVFSRELLNRHRGPLHAFRPVCDFRLSSSELRSWSHPFTLKFRLGHSLFSGGLLFLFNLFRISVEVEIRRDLPRVFSGNGATHAQNFPGEHPPHQTL</sequence>
<reference evidence="2" key="1">
    <citation type="submission" date="2025-08" db="UniProtKB">
        <authorList>
            <consortium name="RefSeq"/>
        </authorList>
    </citation>
    <scope>IDENTIFICATION</scope>
</reference>
<protein>
    <submittedName>
        <fullName evidence="2">Uncharacterized protein LOC101382411</fullName>
    </submittedName>
</protein>
<evidence type="ECO:0000313" key="1">
    <source>
        <dbReference type="Proteomes" id="UP000245340"/>
    </source>
</evidence>
<gene>
    <name evidence="2" type="primary">LOC101382411</name>
</gene>
<keyword evidence="1" id="KW-1185">Reference proteome</keyword>
<dbReference type="AlphaFoldDB" id="A0A9B0M5A9"/>
<evidence type="ECO:0000313" key="2">
    <source>
        <dbReference type="RefSeq" id="XP_004416485.1"/>
    </source>
</evidence>
<dbReference type="Proteomes" id="UP000245340">
    <property type="component" value="Unplaced"/>
</dbReference>